<dbReference type="STRING" id="29730.A0A0D2UIZ3"/>
<dbReference type="AlphaFoldDB" id="A0A0D2UIZ3"/>
<name>A0A0D2UIZ3_GOSRA</name>
<protein>
    <recommendedName>
        <fullName evidence="4">Glutaredoxin domain-containing protein</fullName>
    </recommendedName>
</protein>
<dbReference type="Proteomes" id="UP000032304">
    <property type="component" value="Chromosome 10"/>
</dbReference>
<proteinExistence type="predicted"/>
<dbReference type="Gramene" id="KJB68654">
    <property type="protein sequence ID" value="KJB68654"/>
    <property type="gene ID" value="B456_010G257000"/>
</dbReference>
<sequence length="109" mass="12099">MQEVISYKSYTATTANSRLLFRNFSDGSNSDGILVISDTKKSVKKLAIENSVLVFTRHGCCMCHVMNRLLLGPGVNSQFARSRKKRNWKVISTHISGELVPILKDVGAL</sequence>
<dbReference type="PANTHER" id="PTHR10168">
    <property type="entry name" value="GLUTAREDOXIN"/>
    <property type="match status" value="1"/>
</dbReference>
<dbReference type="EMBL" id="CM001749">
    <property type="protein sequence ID" value="KJB68654.1"/>
    <property type="molecule type" value="Genomic_DNA"/>
</dbReference>
<evidence type="ECO:0000256" key="1">
    <source>
        <dbReference type="ARBA" id="ARBA00023284"/>
    </source>
</evidence>
<accession>A0A0D2UIZ3</accession>
<organism evidence="2 3">
    <name type="scientific">Gossypium raimondii</name>
    <name type="common">Peruvian cotton</name>
    <name type="synonym">Gossypium klotzschianum subsp. raimondii</name>
    <dbReference type="NCBI Taxonomy" id="29730"/>
    <lineage>
        <taxon>Eukaryota</taxon>
        <taxon>Viridiplantae</taxon>
        <taxon>Streptophyta</taxon>
        <taxon>Embryophyta</taxon>
        <taxon>Tracheophyta</taxon>
        <taxon>Spermatophyta</taxon>
        <taxon>Magnoliopsida</taxon>
        <taxon>eudicotyledons</taxon>
        <taxon>Gunneridae</taxon>
        <taxon>Pentapetalae</taxon>
        <taxon>rosids</taxon>
        <taxon>malvids</taxon>
        <taxon>Malvales</taxon>
        <taxon>Malvaceae</taxon>
        <taxon>Malvoideae</taxon>
        <taxon>Gossypium</taxon>
    </lineage>
</organism>
<dbReference type="Gene3D" id="3.40.30.10">
    <property type="entry name" value="Glutaredoxin"/>
    <property type="match status" value="1"/>
</dbReference>
<keyword evidence="3" id="KW-1185">Reference proteome</keyword>
<keyword evidence="1" id="KW-0676">Redox-active center</keyword>
<gene>
    <name evidence="2" type="ORF">B456_010G257000</name>
</gene>
<evidence type="ECO:0000313" key="2">
    <source>
        <dbReference type="EMBL" id="KJB68654.1"/>
    </source>
</evidence>
<dbReference type="InterPro" id="IPR011905">
    <property type="entry name" value="GlrX-like_pln_2"/>
</dbReference>
<evidence type="ECO:0008006" key="4">
    <source>
        <dbReference type="Google" id="ProtNLM"/>
    </source>
</evidence>
<reference evidence="2 3" key="1">
    <citation type="journal article" date="2012" name="Nature">
        <title>Repeated polyploidization of Gossypium genomes and the evolution of spinnable cotton fibres.</title>
        <authorList>
            <person name="Paterson A.H."/>
            <person name="Wendel J.F."/>
            <person name="Gundlach H."/>
            <person name="Guo H."/>
            <person name="Jenkins J."/>
            <person name="Jin D."/>
            <person name="Llewellyn D."/>
            <person name="Showmaker K.C."/>
            <person name="Shu S."/>
            <person name="Udall J."/>
            <person name="Yoo M.J."/>
            <person name="Byers R."/>
            <person name="Chen W."/>
            <person name="Doron-Faigenboim A."/>
            <person name="Duke M.V."/>
            <person name="Gong L."/>
            <person name="Grimwood J."/>
            <person name="Grover C."/>
            <person name="Grupp K."/>
            <person name="Hu G."/>
            <person name="Lee T.H."/>
            <person name="Li J."/>
            <person name="Lin L."/>
            <person name="Liu T."/>
            <person name="Marler B.S."/>
            <person name="Page J.T."/>
            <person name="Roberts A.W."/>
            <person name="Romanel E."/>
            <person name="Sanders W.S."/>
            <person name="Szadkowski E."/>
            <person name="Tan X."/>
            <person name="Tang H."/>
            <person name="Xu C."/>
            <person name="Wang J."/>
            <person name="Wang Z."/>
            <person name="Zhang D."/>
            <person name="Zhang L."/>
            <person name="Ashrafi H."/>
            <person name="Bedon F."/>
            <person name="Bowers J.E."/>
            <person name="Brubaker C.L."/>
            <person name="Chee P.W."/>
            <person name="Das S."/>
            <person name="Gingle A.R."/>
            <person name="Haigler C.H."/>
            <person name="Harker D."/>
            <person name="Hoffmann L.V."/>
            <person name="Hovav R."/>
            <person name="Jones D.C."/>
            <person name="Lemke C."/>
            <person name="Mansoor S."/>
            <person name="ur Rahman M."/>
            <person name="Rainville L.N."/>
            <person name="Rambani A."/>
            <person name="Reddy U.K."/>
            <person name="Rong J.K."/>
            <person name="Saranga Y."/>
            <person name="Scheffler B.E."/>
            <person name="Scheffler J.A."/>
            <person name="Stelly D.M."/>
            <person name="Triplett B.A."/>
            <person name="Van Deynze A."/>
            <person name="Vaslin M.F."/>
            <person name="Waghmare V.N."/>
            <person name="Walford S.A."/>
            <person name="Wright R.J."/>
            <person name="Zaki E.A."/>
            <person name="Zhang T."/>
            <person name="Dennis E.S."/>
            <person name="Mayer K.F."/>
            <person name="Peterson D.G."/>
            <person name="Rokhsar D.S."/>
            <person name="Wang X."/>
            <person name="Schmutz J."/>
        </authorList>
    </citation>
    <scope>NUCLEOTIDE SEQUENCE [LARGE SCALE GENOMIC DNA]</scope>
</reference>
<dbReference type="eggNOG" id="KOG1752">
    <property type="taxonomic scope" value="Eukaryota"/>
</dbReference>
<dbReference type="OMA" id="EMSRING"/>
<evidence type="ECO:0000313" key="3">
    <source>
        <dbReference type="Proteomes" id="UP000032304"/>
    </source>
</evidence>